<reference evidence="1" key="1">
    <citation type="journal article" date="2020" name="New Phytol.">
        <title>Comparative genomics reveals dynamic genome evolution in host specialist ectomycorrhizal fungi.</title>
        <authorList>
            <person name="Lofgren L.A."/>
            <person name="Nguyen N.H."/>
            <person name="Vilgalys R."/>
            <person name="Ruytinx J."/>
            <person name="Liao H.L."/>
            <person name="Branco S."/>
            <person name="Kuo A."/>
            <person name="LaButti K."/>
            <person name="Lipzen A."/>
            <person name="Andreopoulos W."/>
            <person name="Pangilinan J."/>
            <person name="Riley R."/>
            <person name="Hundley H."/>
            <person name="Na H."/>
            <person name="Barry K."/>
            <person name="Grigoriev I.V."/>
            <person name="Stajich J.E."/>
            <person name="Kennedy P.G."/>
        </authorList>
    </citation>
    <scope>NUCLEOTIDE SEQUENCE</scope>
    <source>
        <strain evidence="1">FC203</strain>
    </source>
</reference>
<protein>
    <submittedName>
        <fullName evidence="1">Uncharacterized protein</fullName>
    </submittedName>
</protein>
<evidence type="ECO:0000313" key="2">
    <source>
        <dbReference type="Proteomes" id="UP001195769"/>
    </source>
</evidence>
<accession>A0AAD4EGL7</accession>
<comment type="caution">
    <text evidence="1">The sequence shown here is derived from an EMBL/GenBank/DDBJ whole genome shotgun (WGS) entry which is preliminary data.</text>
</comment>
<proteinExistence type="predicted"/>
<dbReference type="GeneID" id="64668759"/>
<evidence type="ECO:0000313" key="1">
    <source>
        <dbReference type="EMBL" id="KAG1905701.1"/>
    </source>
</evidence>
<dbReference type="EMBL" id="JABBWK010000006">
    <property type="protein sequence ID" value="KAG1905701.1"/>
    <property type="molecule type" value="Genomic_DNA"/>
</dbReference>
<sequence>LAATGVGVIVCTHHNLTYPSSVRDLQKGERYVSLTSLTISNHRRLRYVNINYLFFSTLQHSDEVLVLNISSTLDVPRGV</sequence>
<feature type="non-terminal residue" evidence="1">
    <location>
        <position position="1"/>
    </location>
</feature>
<keyword evidence="2" id="KW-1185">Reference proteome</keyword>
<gene>
    <name evidence="1" type="ORF">F5891DRAFT_943086</name>
</gene>
<organism evidence="1 2">
    <name type="scientific">Suillus fuscotomentosus</name>
    <dbReference type="NCBI Taxonomy" id="1912939"/>
    <lineage>
        <taxon>Eukaryota</taxon>
        <taxon>Fungi</taxon>
        <taxon>Dikarya</taxon>
        <taxon>Basidiomycota</taxon>
        <taxon>Agaricomycotina</taxon>
        <taxon>Agaricomycetes</taxon>
        <taxon>Agaricomycetidae</taxon>
        <taxon>Boletales</taxon>
        <taxon>Suillineae</taxon>
        <taxon>Suillaceae</taxon>
        <taxon>Suillus</taxon>
    </lineage>
</organism>
<name>A0AAD4EGL7_9AGAM</name>
<dbReference type="Proteomes" id="UP001195769">
    <property type="component" value="Unassembled WGS sequence"/>
</dbReference>
<dbReference type="RefSeq" id="XP_041231276.1">
    <property type="nucleotide sequence ID" value="XM_041374461.1"/>
</dbReference>
<dbReference type="AlphaFoldDB" id="A0AAD4EGL7"/>